<evidence type="ECO:0000256" key="2">
    <source>
        <dbReference type="ARBA" id="ARBA00007615"/>
    </source>
</evidence>
<evidence type="ECO:0000256" key="7">
    <source>
        <dbReference type="ARBA" id="ARBA00022764"/>
    </source>
</evidence>
<evidence type="ECO:0000256" key="1">
    <source>
        <dbReference type="ARBA" id="ARBA00004418"/>
    </source>
</evidence>
<dbReference type="InterPro" id="IPR029046">
    <property type="entry name" value="LolA/LolB/LppX"/>
</dbReference>
<proteinExistence type="inferred from homology"/>
<organism evidence="11 12">
    <name type="scientific">Mycoavidus cysteinexigens</name>
    <dbReference type="NCBI Taxonomy" id="1553431"/>
    <lineage>
        <taxon>Bacteria</taxon>
        <taxon>Pseudomonadati</taxon>
        <taxon>Pseudomonadota</taxon>
        <taxon>Betaproteobacteria</taxon>
        <taxon>Burkholderiales</taxon>
        <taxon>Burkholderiaceae</taxon>
        <taxon>Mycoavidus</taxon>
    </lineage>
</organism>
<dbReference type="Gene3D" id="2.50.20.10">
    <property type="entry name" value="Lipoprotein localisation LolA/LolB/LppX"/>
    <property type="match status" value="1"/>
</dbReference>
<reference evidence="11 12" key="1">
    <citation type="journal article" date="2018" name="Microbes Environ.">
        <title>Comparative Genomic Insights into Endofungal Lifestyles of Two Bacterial Endosymbionts, Mycoavidus cysteinexigens and Burkholderia rhizoxinica.</title>
        <authorList>
            <person name="Sharmin D."/>
            <person name="Guo Y."/>
            <person name="Nishizawa T."/>
            <person name="Ohshima S."/>
            <person name="Sato Y."/>
            <person name="Takashima Y."/>
            <person name="Narisawa K."/>
            <person name="Ohta H."/>
        </authorList>
    </citation>
    <scope>NUCLEOTIDE SEQUENCE [LARGE SCALE GENOMIC DNA]</scope>
    <source>
        <strain evidence="11 12">B1-EB</strain>
    </source>
</reference>
<dbReference type="AlphaFoldDB" id="A0A2Z6EWT9"/>
<comment type="function">
    <text evidence="10">Participates in the translocation of lipoproteins from the inner membrane to the outer membrane. Only forms a complex with a lipoprotein if the residue after the N-terminal Cys is not an aspartate (The Asp acts as a targeting signal to indicate that the lipoprotein should stay in the inner membrane).</text>
</comment>
<keyword evidence="6 10" id="KW-0732">Signal</keyword>
<dbReference type="PANTHER" id="PTHR35869">
    <property type="entry name" value="OUTER-MEMBRANE LIPOPROTEIN CARRIER PROTEIN"/>
    <property type="match status" value="1"/>
</dbReference>
<name>A0A2Z6EWT9_9BURK</name>
<protein>
    <recommendedName>
        <fullName evidence="4 10">Outer-membrane lipoprotein carrier protein</fullName>
    </recommendedName>
</protein>
<evidence type="ECO:0000256" key="9">
    <source>
        <dbReference type="ARBA" id="ARBA00023186"/>
    </source>
</evidence>
<evidence type="ECO:0000313" key="11">
    <source>
        <dbReference type="EMBL" id="BBE09848.1"/>
    </source>
</evidence>
<evidence type="ECO:0000256" key="4">
    <source>
        <dbReference type="ARBA" id="ARBA00014035"/>
    </source>
</evidence>
<dbReference type="CDD" id="cd16325">
    <property type="entry name" value="LolA"/>
    <property type="match status" value="1"/>
</dbReference>
<dbReference type="GO" id="GO:0044874">
    <property type="term" value="P:lipoprotein localization to outer membrane"/>
    <property type="evidence" value="ECO:0007669"/>
    <property type="project" value="UniProtKB-UniRule"/>
</dbReference>
<dbReference type="Pfam" id="PF03548">
    <property type="entry name" value="LolA"/>
    <property type="match status" value="1"/>
</dbReference>
<dbReference type="HAMAP" id="MF_00240">
    <property type="entry name" value="LolA"/>
    <property type="match status" value="1"/>
</dbReference>
<feature type="signal peptide" evidence="10">
    <location>
        <begin position="1"/>
        <end position="33"/>
    </location>
</feature>
<dbReference type="RefSeq" id="WP_026921244.1">
    <property type="nucleotide sequence ID" value="NZ_AP018150.1"/>
</dbReference>
<keyword evidence="7 10" id="KW-0574">Periplasm</keyword>
<evidence type="ECO:0000256" key="3">
    <source>
        <dbReference type="ARBA" id="ARBA00011245"/>
    </source>
</evidence>
<accession>A0A2Z6EWT9</accession>
<evidence type="ECO:0000256" key="5">
    <source>
        <dbReference type="ARBA" id="ARBA00022448"/>
    </source>
</evidence>
<evidence type="ECO:0000256" key="10">
    <source>
        <dbReference type="HAMAP-Rule" id="MF_00240"/>
    </source>
</evidence>
<dbReference type="EMBL" id="AP018150">
    <property type="protein sequence ID" value="BBE09848.1"/>
    <property type="molecule type" value="Genomic_DNA"/>
</dbReference>
<gene>
    <name evidence="10" type="primary">lolA</name>
    <name evidence="11" type="ORF">MCB1EB_1687</name>
</gene>
<evidence type="ECO:0000313" key="12">
    <source>
        <dbReference type="Proteomes" id="UP000282597"/>
    </source>
</evidence>
<dbReference type="InterPro" id="IPR004564">
    <property type="entry name" value="OM_lipoprot_carrier_LolA-like"/>
</dbReference>
<keyword evidence="5 10" id="KW-0813">Transport</keyword>
<evidence type="ECO:0000256" key="6">
    <source>
        <dbReference type="ARBA" id="ARBA00022729"/>
    </source>
</evidence>
<comment type="similarity">
    <text evidence="2 10">Belongs to the LolA family.</text>
</comment>
<evidence type="ECO:0000256" key="8">
    <source>
        <dbReference type="ARBA" id="ARBA00022927"/>
    </source>
</evidence>
<comment type="subunit">
    <text evidence="3 10">Monomer.</text>
</comment>
<dbReference type="Proteomes" id="UP000282597">
    <property type="component" value="Chromosome"/>
</dbReference>
<feature type="chain" id="PRO_5041748980" description="Outer-membrane lipoprotein carrier protein" evidence="10">
    <location>
        <begin position="34"/>
        <end position="235"/>
    </location>
</feature>
<dbReference type="SUPFAM" id="SSF89392">
    <property type="entry name" value="Prokaryotic lipoproteins and lipoprotein localization factors"/>
    <property type="match status" value="1"/>
</dbReference>
<dbReference type="PANTHER" id="PTHR35869:SF1">
    <property type="entry name" value="OUTER-MEMBRANE LIPOPROTEIN CARRIER PROTEIN"/>
    <property type="match status" value="1"/>
</dbReference>
<sequence precursor="true">MKLKTATLLKIKLGLKRLTAVFIAINVLSPVYASESPAATEQLNNFIVQVQTAKGHFVQQQIKTDPKRMKDVNDPGTWPREACCKSSGFFLFERPGKFIWTYEEPSRQILQSDGTYFYVYDKELKQVIKRKLDGVLGVSPAAILFGSNDLNKNFKLRDIGKEAGLNWLELKPRAADTQFQRILIGFRKGNLEAMKLFDLFGNVTLLVFTDMKKNPSIPPDRFKFTVPQDVDVVQG</sequence>
<keyword evidence="9 10" id="KW-0143">Chaperone</keyword>
<dbReference type="GO" id="GO:0042597">
    <property type="term" value="C:periplasmic space"/>
    <property type="evidence" value="ECO:0007669"/>
    <property type="project" value="UniProtKB-SubCell"/>
</dbReference>
<dbReference type="NCBIfam" id="NF000661">
    <property type="entry name" value="PRK00031.1-3"/>
    <property type="match status" value="1"/>
</dbReference>
<keyword evidence="11" id="KW-0449">Lipoprotein</keyword>
<dbReference type="KEGG" id="mcys:MCB1EB_1687"/>
<dbReference type="GO" id="GO:0042953">
    <property type="term" value="P:lipoprotein transport"/>
    <property type="evidence" value="ECO:0007669"/>
    <property type="project" value="InterPro"/>
</dbReference>
<keyword evidence="8 10" id="KW-0653">Protein transport</keyword>
<keyword evidence="12" id="KW-1185">Reference proteome</keyword>
<comment type="subcellular location">
    <subcellularLocation>
        <location evidence="1 10">Periplasm</location>
    </subcellularLocation>
</comment>
<dbReference type="InterPro" id="IPR018323">
    <property type="entry name" value="OM_lipoprot_carrier_LolA_Pbac"/>
</dbReference>